<keyword evidence="4" id="KW-1185">Reference proteome</keyword>
<sequence>MTPGITPSSVVDRLRGMAQGASDRDQPDPGDRGDGTPVDEPPAAPSWRNALPFLVALGVVVVAAVGIGISYLVRPADDRMSTEAHVQHAINNAYTARNDLDYAKFRDATCAADLSSTTFPSESTFLGDNRRSFDENGHIVIPEISGVTVDGDRATAQVHWHFDEKSDQNQVTEMVVVREDGDWKVCTS</sequence>
<keyword evidence="2" id="KW-0472">Membrane</keyword>
<dbReference type="AlphaFoldDB" id="A0A3G8JRU7"/>
<dbReference type="InterPro" id="IPR032710">
    <property type="entry name" value="NTF2-like_dom_sf"/>
</dbReference>
<dbReference type="SUPFAM" id="SSF54427">
    <property type="entry name" value="NTF2-like"/>
    <property type="match status" value="1"/>
</dbReference>
<dbReference type="Proteomes" id="UP000271469">
    <property type="component" value="Chromosome"/>
</dbReference>
<feature type="compositionally biased region" description="Basic and acidic residues" evidence="1">
    <location>
        <begin position="22"/>
        <end position="34"/>
    </location>
</feature>
<accession>A0A3G8JRU7</accession>
<evidence type="ECO:0008006" key="5">
    <source>
        <dbReference type="Google" id="ProtNLM"/>
    </source>
</evidence>
<evidence type="ECO:0000313" key="4">
    <source>
        <dbReference type="Proteomes" id="UP000271469"/>
    </source>
</evidence>
<keyword evidence="2" id="KW-0812">Transmembrane</keyword>
<feature type="transmembrane region" description="Helical" evidence="2">
    <location>
        <begin position="50"/>
        <end position="73"/>
    </location>
</feature>
<protein>
    <recommendedName>
        <fullName evidence="5">DUF4878 domain-containing protein</fullName>
    </recommendedName>
</protein>
<name>A0A3G8JRU7_9ACTN</name>
<dbReference type="KEGG" id="gom:D7316_04453"/>
<feature type="region of interest" description="Disordered" evidence="1">
    <location>
        <begin position="1"/>
        <end position="44"/>
    </location>
</feature>
<dbReference type="EMBL" id="CP033972">
    <property type="protein sequence ID" value="AZG47841.1"/>
    <property type="molecule type" value="Genomic_DNA"/>
</dbReference>
<evidence type="ECO:0000256" key="2">
    <source>
        <dbReference type="SAM" id="Phobius"/>
    </source>
</evidence>
<gene>
    <name evidence="3" type="ORF">D7316_04453</name>
</gene>
<evidence type="ECO:0000256" key="1">
    <source>
        <dbReference type="SAM" id="MobiDB-lite"/>
    </source>
</evidence>
<organism evidence="3 4">
    <name type="scientific">Gordonia insulae</name>
    <dbReference type="NCBI Taxonomy" id="2420509"/>
    <lineage>
        <taxon>Bacteria</taxon>
        <taxon>Bacillati</taxon>
        <taxon>Actinomycetota</taxon>
        <taxon>Actinomycetes</taxon>
        <taxon>Mycobacteriales</taxon>
        <taxon>Gordoniaceae</taxon>
        <taxon>Gordonia</taxon>
    </lineage>
</organism>
<evidence type="ECO:0000313" key="3">
    <source>
        <dbReference type="EMBL" id="AZG47841.1"/>
    </source>
</evidence>
<reference evidence="3 4" key="1">
    <citation type="submission" date="2018-11" db="EMBL/GenBank/DDBJ databases">
        <title>Gordonia insulae sp. nov., isolated from an island soil.</title>
        <authorList>
            <person name="Kim Y.S."/>
            <person name="Kim S.B."/>
        </authorList>
    </citation>
    <scope>NUCLEOTIDE SEQUENCE [LARGE SCALE GENOMIC DNA]</scope>
    <source>
        <strain evidence="3 4">MMS17-SY073</strain>
    </source>
</reference>
<keyword evidence="2" id="KW-1133">Transmembrane helix</keyword>
<dbReference type="Gene3D" id="3.10.450.50">
    <property type="match status" value="1"/>
</dbReference>
<proteinExistence type="predicted"/>